<dbReference type="EC" id="2.3.2.30" evidence="7"/>
<proteinExistence type="inferred from homology"/>
<evidence type="ECO:0000256" key="6">
    <source>
        <dbReference type="ARBA" id="ARBA00038095"/>
    </source>
</evidence>
<evidence type="ECO:0000256" key="8">
    <source>
        <dbReference type="ARBA" id="ARBA00039866"/>
    </source>
</evidence>
<dbReference type="Proteomes" id="UP000550401">
    <property type="component" value="Unassembled WGS sequence"/>
</dbReference>
<evidence type="ECO:0000256" key="3">
    <source>
        <dbReference type="ARBA" id="ARBA00022679"/>
    </source>
</evidence>
<dbReference type="InterPro" id="IPR002123">
    <property type="entry name" value="Plipid/glycerol_acylTrfase"/>
</dbReference>
<dbReference type="GO" id="GO:0043810">
    <property type="term" value="F:ornithine-acyl [acyl carrier protein] N-acyltransferase activity"/>
    <property type="evidence" value="ECO:0007669"/>
    <property type="project" value="UniProtKB-EC"/>
</dbReference>
<dbReference type="Pfam" id="PF13444">
    <property type="entry name" value="Acetyltransf_5"/>
    <property type="match status" value="1"/>
</dbReference>
<dbReference type="SUPFAM" id="SSF69593">
    <property type="entry name" value="Glycerol-3-phosphate (1)-acyltransferase"/>
    <property type="match status" value="1"/>
</dbReference>
<comment type="catalytic activity">
    <reaction evidence="10">
        <text>a (3R)-hydroxyacyl-[ACP] + L-ornithine = a lyso-ornithine lipid + holo-[ACP] + H(+)</text>
        <dbReference type="Rhea" id="RHEA:20633"/>
        <dbReference type="Rhea" id="RHEA-COMP:9685"/>
        <dbReference type="Rhea" id="RHEA-COMP:9945"/>
        <dbReference type="ChEBI" id="CHEBI:15378"/>
        <dbReference type="ChEBI" id="CHEBI:46911"/>
        <dbReference type="ChEBI" id="CHEBI:64479"/>
        <dbReference type="ChEBI" id="CHEBI:78827"/>
        <dbReference type="ChEBI" id="CHEBI:138482"/>
        <dbReference type="EC" id="2.3.2.30"/>
    </reaction>
    <physiologicalReaction direction="left-to-right" evidence="10">
        <dbReference type="Rhea" id="RHEA:20634"/>
    </physiologicalReaction>
</comment>
<dbReference type="SUPFAM" id="SSF55729">
    <property type="entry name" value="Acyl-CoA N-acyltransferases (Nat)"/>
    <property type="match status" value="1"/>
</dbReference>
<dbReference type="SMART" id="SM00563">
    <property type="entry name" value="PlsC"/>
    <property type="match status" value="1"/>
</dbReference>
<evidence type="ECO:0000259" key="11">
    <source>
        <dbReference type="SMART" id="SM00563"/>
    </source>
</evidence>
<sequence length="581" mass="64043">MISVERSFFEKFPRLAEGRARAFAQPVVSLLRRIACEERINSILVQTASLRGFAFVEHVLEHLKISYSVANTDRENIPVEGRVVVVANHPLGALDALALIHLVGSVRRDVKVLANDVLMQLDALSSLLLPLPVFGAGSALGGAREAYRALERDEALIVFPSGEVSRMGAQGVRDSGWSTGFARLALKTGSPVLPVHIAALNSPMFYGVSMLAKPLAALMLAREMFGAERARIGFQVGEIVPPSALQESSRQPEQIALQMRRHVYRLARRRPTVFPTSTAIAHPESPLAVRRALREAEPLGHTLDGKQILLLDAQADCPALREIGRLRELAFRRVGEGTGARRDLDRYDAHYRHLVLWDEHALAIVGAYRLGEAGPILRERGLDGLYSASLFDYAPDAHAFLGDAVELGRSFVQPAYWGSRSLDYLWQGIGAYLRSRPQLRYLFGPVSLSAALPFEAREWIVHYHRHYYGSGESVARARNPFVISAEVEAAATAAWSGRPIEEGIAVLRARLVALDASLPVLYRQYADLCEPAGVRFLDFGVDPAFGGCVDGLVRLDLARLRPAKRARYLDSATRRTDRSDP</sequence>
<evidence type="ECO:0000256" key="10">
    <source>
        <dbReference type="ARBA" id="ARBA00047785"/>
    </source>
</evidence>
<evidence type="ECO:0000256" key="9">
    <source>
        <dbReference type="ARBA" id="ARBA00045724"/>
    </source>
</evidence>
<keyword evidence="2" id="KW-0444">Lipid biosynthesis</keyword>
<evidence type="ECO:0000256" key="7">
    <source>
        <dbReference type="ARBA" id="ARBA00039058"/>
    </source>
</evidence>
<evidence type="ECO:0000313" key="13">
    <source>
        <dbReference type="Proteomes" id="UP000550401"/>
    </source>
</evidence>
<dbReference type="InterPro" id="IPR052351">
    <property type="entry name" value="Ornithine_N-alpha-AT"/>
</dbReference>
<evidence type="ECO:0000313" key="12">
    <source>
        <dbReference type="EMBL" id="MBA8888179.1"/>
    </source>
</evidence>
<comment type="function">
    <text evidence="9">Catalyzes the first step in the biosynthesis of ornithine lipids, which are phosphorus-free membrane lipids. Catalyzes the 3-hydroxyacyl-acyl carrier protein-dependent acylation of ornithine to form lyso-ornithine lipid (LOL).</text>
</comment>
<dbReference type="EMBL" id="JACGXL010000003">
    <property type="protein sequence ID" value="MBA8888179.1"/>
    <property type="molecule type" value="Genomic_DNA"/>
</dbReference>
<dbReference type="RefSeq" id="WP_182531237.1">
    <property type="nucleotide sequence ID" value="NZ_JACGXL010000003.1"/>
</dbReference>
<evidence type="ECO:0000256" key="1">
    <source>
        <dbReference type="ARBA" id="ARBA00005189"/>
    </source>
</evidence>
<evidence type="ECO:0000256" key="5">
    <source>
        <dbReference type="ARBA" id="ARBA00023315"/>
    </source>
</evidence>
<feature type="domain" description="Phospholipid/glycerol acyltransferase" evidence="11">
    <location>
        <begin position="83"/>
        <end position="200"/>
    </location>
</feature>
<dbReference type="Pfam" id="PF19576">
    <property type="entry name" value="Acyltransf_2"/>
    <property type="match status" value="1"/>
</dbReference>
<gene>
    <name evidence="12" type="ORF">FHW12_002403</name>
</gene>
<dbReference type="InterPro" id="IPR045746">
    <property type="entry name" value="ACT14924-like_Acyltransf_dom"/>
</dbReference>
<comment type="caution">
    <text evidence="12">The sequence shown here is derived from an EMBL/GenBank/DDBJ whole genome shotgun (WGS) entry which is preliminary data.</text>
</comment>
<keyword evidence="13" id="KW-1185">Reference proteome</keyword>
<dbReference type="AlphaFoldDB" id="A0A839F2V5"/>
<dbReference type="GO" id="GO:0006629">
    <property type="term" value="P:lipid metabolic process"/>
    <property type="evidence" value="ECO:0007669"/>
    <property type="project" value="UniProtKB-KW"/>
</dbReference>
<name>A0A839F2V5_9GAMM</name>
<evidence type="ECO:0000256" key="4">
    <source>
        <dbReference type="ARBA" id="ARBA00023098"/>
    </source>
</evidence>
<accession>A0A839F2V5</accession>
<protein>
    <recommendedName>
        <fullName evidence="8">L-ornithine N(alpha)-acyltransferase</fullName>
        <ecNumber evidence="7">2.3.2.30</ecNumber>
    </recommendedName>
</protein>
<dbReference type="Gene3D" id="3.40.630.30">
    <property type="match status" value="1"/>
</dbReference>
<organism evidence="12 13">
    <name type="scientific">Dokdonella fugitiva</name>
    <dbReference type="NCBI Taxonomy" id="328517"/>
    <lineage>
        <taxon>Bacteria</taxon>
        <taxon>Pseudomonadati</taxon>
        <taxon>Pseudomonadota</taxon>
        <taxon>Gammaproteobacteria</taxon>
        <taxon>Lysobacterales</taxon>
        <taxon>Rhodanobacteraceae</taxon>
        <taxon>Dokdonella</taxon>
    </lineage>
</organism>
<dbReference type="InterPro" id="IPR016181">
    <property type="entry name" value="Acyl_CoA_acyltransferase"/>
</dbReference>
<keyword evidence="3" id="KW-0808">Transferase</keyword>
<keyword evidence="5" id="KW-0012">Acyltransferase</keyword>
<dbReference type="PANTHER" id="PTHR37323">
    <property type="entry name" value="GCN5-RELATED N-ACETYLTRANSFERASE"/>
    <property type="match status" value="1"/>
</dbReference>
<comment type="similarity">
    <text evidence="6">Belongs to the acetyltransferase family. OlsB subfamily.</text>
</comment>
<dbReference type="PANTHER" id="PTHR37323:SF1">
    <property type="entry name" value="L-ORNITHINE N(ALPHA)-ACYLTRANSFERASE"/>
    <property type="match status" value="1"/>
</dbReference>
<comment type="pathway">
    <text evidence="1">Lipid metabolism.</text>
</comment>
<reference evidence="12 13" key="1">
    <citation type="submission" date="2020-07" db="EMBL/GenBank/DDBJ databases">
        <title>Genomic Encyclopedia of Type Strains, Phase IV (KMG-V): Genome sequencing to study the core and pangenomes of soil and plant-associated prokaryotes.</title>
        <authorList>
            <person name="Whitman W."/>
        </authorList>
    </citation>
    <scope>NUCLEOTIDE SEQUENCE [LARGE SCALE GENOMIC DNA]</scope>
    <source>
        <strain evidence="12 13">RH2WT43</strain>
    </source>
</reference>
<keyword evidence="4" id="KW-0443">Lipid metabolism</keyword>
<evidence type="ECO:0000256" key="2">
    <source>
        <dbReference type="ARBA" id="ARBA00022516"/>
    </source>
</evidence>